<keyword evidence="1 2" id="KW-0812">Transmembrane</keyword>
<dbReference type="EMBL" id="JAPCXC010000037">
    <property type="protein sequence ID" value="KAJ1609073.1"/>
    <property type="molecule type" value="Genomic_DNA"/>
</dbReference>
<protein>
    <submittedName>
        <fullName evidence="2">Transmembrane domain-containing protein</fullName>
    </submittedName>
</protein>
<dbReference type="OrthoDB" id="342944at2759"/>
<evidence type="ECO:0000256" key="1">
    <source>
        <dbReference type="SAM" id="Phobius"/>
    </source>
</evidence>
<keyword evidence="1" id="KW-1133">Transmembrane helix</keyword>
<dbReference type="Proteomes" id="UP001067231">
    <property type="component" value="Unassembled WGS sequence"/>
</dbReference>
<comment type="caution">
    <text evidence="2">The sequence shown here is derived from an EMBL/GenBank/DDBJ whole genome shotgun (WGS) entry which is preliminary data.</text>
</comment>
<organism evidence="2">
    <name type="scientific">Cryptosporidium canis</name>
    <dbReference type="NCBI Taxonomy" id="195482"/>
    <lineage>
        <taxon>Eukaryota</taxon>
        <taxon>Sar</taxon>
        <taxon>Alveolata</taxon>
        <taxon>Apicomplexa</taxon>
        <taxon>Conoidasida</taxon>
        <taxon>Coccidia</taxon>
        <taxon>Eucoccidiorida</taxon>
        <taxon>Eimeriorina</taxon>
        <taxon>Cryptosporidiidae</taxon>
        <taxon>Cryptosporidium</taxon>
    </lineage>
</organism>
<keyword evidence="1" id="KW-0472">Membrane</keyword>
<proteinExistence type="predicted"/>
<reference evidence="2" key="1">
    <citation type="submission" date="2022-10" db="EMBL/GenBank/DDBJ databases">
        <title>Adaptive evolution leads to modifications in subtelomeric GC content in a zoonotic Cryptosporidium species.</title>
        <authorList>
            <person name="Li J."/>
            <person name="Feng Y."/>
            <person name="Xiao L."/>
        </authorList>
    </citation>
    <scope>NUCLEOTIDE SEQUENCE</scope>
    <source>
        <strain evidence="2">33844</strain>
    </source>
</reference>
<evidence type="ECO:0000313" key="2">
    <source>
        <dbReference type="EMBL" id="KAJ1609073.1"/>
    </source>
</evidence>
<dbReference type="AlphaFoldDB" id="A0A9D5HXP4"/>
<feature type="transmembrane region" description="Helical" evidence="1">
    <location>
        <begin position="86"/>
        <end position="111"/>
    </location>
</feature>
<accession>A0A9D5HXP4</accession>
<name>A0A9D5HXP4_9CRYT</name>
<sequence>MSTAYSAVVSTFGAFETGVMGALAGGPSYFLPFAMFGYYKTRADVNAATNRMIAIADSSRNPRKSFRSSPSKIRNTQDFSGQQNSYFWVLTIVAVALGVIAISLLSCLVGVTPDENYKESKKRRRKLLEDPKITPDEFAVTMANCTPSEYRYRDWSGVQGMR</sequence>
<gene>
    <name evidence="2" type="ORF">OJ253_1670</name>
</gene>